<comment type="similarity">
    <text evidence="4">Belongs to the NOTCH family.</text>
</comment>
<dbReference type="Pfam" id="PF12947">
    <property type="entry name" value="EGF_3"/>
    <property type="match status" value="3"/>
</dbReference>
<dbReference type="PRINTS" id="PR01452">
    <property type="entry name" value="LNOTCHREPEAT"/>
</dbReference>
<feature type="domain" description="EGF-like" evidence="20">
    <location>
        <begin position="2311"/>
        <end position="2354"/>
    </location>
</feature>
<evidence type="ECO:0000259" key="22">
    <source>
        <dbReference type="PROSITE" id="PS50258"/>
    </source>
</evidence>
<keyword evidence="8" id="KW-0677">Repeat</keyword>
<name>A0AAD9Q2M1_ACRCE</name>
<feature type="disulfide bond" evidence="18">
    <location>
        <begin position="3413"/>
        <end position="3422"/>
    </location>
</feature>
<feature type="compositionally biased region" description="Basic and acidic residues" evidence="19">
    <location>
        <begin position="2258"/>
        <end position="2287"/>
    </location>
</feature>
<dbReference type="InterPro" id="IPR000601">
    <property type="entry name" value="PKD_dom"/>
</dbReference>
<evidence type="ECO:0000256" key="8">
    <source>
        <dbReference type="ARBA" id="ARBA00022737"/>
    </source>
</evidence>
<dbReference type="PROSITE" id="PS50258">
    <property type="entry name" value="LNR"/>
    <property type="match status" value="1"/>
</dbReference>
<feature type="domain" description="PKD" evidence="21">
    <location>
        <begin position="2456"/>
        <end position="2510"/>
    </location>
</feature>
<keyword evidence="15" id="KW-0804">Transcription</keyword>
<organism evidence="23 24">
    <name type="scientific">Acropora cervicornis</name>
    <name type="common">Staghorn coral</name>
    <dbReference type="NCBI Taxonomy" id="6130"/>
    <lineage>
        <taxon>Eukaryota</taxon>
        <taxon>Metazoa</taxon>
        <taxon>Cnidaria</taxon>
        <taxon>Anthozoa</taxon>
        <taxon>Hexacorallia</taxon>
        <taxon>Scleractinia</taxon>
        <taxon>Astrocoeniina</taxon>
        <taxon>Acroporidae</taxon>
        <taxon>Acropora</taxon>
    </lineage>
</organism>
<dbReference type="PANTHER" id="PTHR24034">
    <property type="entry name" value="EGF-LIKE DOMAIN-CONTAINING PROTEIN"/>
    <property type="match status" value="1"/>
</dbReference>
<feature type="domain" description="EGF-like" evidence="20">
    <location>
        <begin position="3891"/>
        <end position="3931"/>
    </location>
</feature>
<evidence type="ECO:0000256" key="12">
    <source>
        <dbReference type="ARBA" id="ARBA00023043"/>
    </source>
</evidence>
<dbReference type="InterPro" id="IPR009030">
    <property type="entry name" value="Growth_fac_rcpt_cys_sf"/>
</dbReference>
<keyword evidence="6 18" id="KW-0245">EGF-like domain</keyword>
<reference evidence="23" key="1">
    <citation type="journal article" date="2023" name="G3 (Bethesda)">
        <title>Whole genome assembly and annotation of the endangered Caribbean coral Acropora cervicornis.</title>
        <authorList>
            <person name="Selwyn J.D."/>
            <person name="Vollmer S.V."/>
        </authorList>
    </citation>
    <scope>NUCLEOTIDE SEQUENCE</scope>
    <source>
        <strain evidence="23">K2</strain>
    </source>
</reference>
<dbReference type="GO" id="GO:0007219">
    <property type="term" value="P:Notch signaling pathway"/>
    <property type="evidence" value="ECO:0007669"/>
    <property type="project" value="UniProtKB-KW"/>
</dbReference>
<feature type="domain" description="EGF-like" evidence="20">
    <location>
        <begin position="3989"/>
        <end position="4034"/>
    </location>
</feature>
<accession>A0AAD9Q2M1</accession>
<dbReference type="CDD" id="cd00053">
    <property type="entry name" value="EGF"/>
    <property type="match status" value="1"/>
</dbReference>
<dbReference type="SUPFAM" id="SSF57184">
    <property type="entry name" value="Growth factor receptor domain"/>
    <property type="match status" value="4"/>
</dbReference>
<feature type="domain" description="EGF-like" evidence="20">
    <location>
        <begin position="4242"/>
        <end position="4284"/>
    </location>
</feature>
<dbReference type="Pfam" id="PF00066">
    <property type="entry name" value="Notch"/>
    <property type="match status" value="8"/>
</dbReference>
<evidence type="ECO:0000256" key="19">
    <source>
        <dbReference type="SAM" id="MobiDB-lite"/>
    </source>
</evidence>
<evidence type="ECO:0000256" key="10">
    <source>
        <dbReference type="ARBA" id="ARBA00022976"/>
    </source>
</evidence>
<keyword evidence="14" id="KW-0010">Activator</keyword>
<evidence type="ECO:0000256" key="1">
    <source>
        <dbReference type="ARBA" id="ARBA00004123"/>
    </source>
</evidence>
<evidence type="ECO:0000256" key="14">
    <source>
        <dbReference type="ARBA" id="ARBA00023159"/>
    </source>
</evidence>
<dbReference type="PROSITE" id="PS50026">
    <property type="entry name" value="EGF_3"/>
    <property type="match status" value="13"/>
</dbReference>
<protein>
    <submittedName>
        <fullName evidence="23">Fibrillin-1</fullName>
    </submittedName>
</protein>
<evidence type="ECO:0000256" key="4">
    <source>
        <dbReference type="ARBA" id="ARBA00005847"/>
    </source>
</evidence>
<dbReference type="EMBL" id="JARQWQ010000076">
    <property type="protein sequence ID" value="KAK2553612.1"/>
    <property type="molecule type" value="Genomic_DNA"/>
</dbReference>
<keyword evidence="9" id="KW-0221">Differentiation</keyword>
<keyword evidence="7" id="KW-0732">Signal</keyword>
<dbReference type="InterPro" id="IPR022409">
    <property type="entry name" value="PKD/Chitinase_dom"/>
</dbReference>
<feature type="domain" description="EGF-like" evidence="20">
    <location>
        <begin position="4078"/>
        <end position="4118"/>
    </location>
</feature>
<feature type="domain" description="EGF-like" evidence="20">
    <location>
        <begin position="4503"/>
        <end position="4544"/>
    </location>
</feature>
<feature type="domain" description="LNR" evidence="22">
    <location>
        <begin position="3742"/>
        <end position="3773"/>
    </location>
</feature>
<evidence type="ECO:0000256" key="13">
    <source>
        <dbReference type="ARBA" id="ARBA00023157"/>
    </source>
</evidence>
<evidence type="ECO:0000259" key="21">
    <source>
        <dbReference type="PROSITE" id="PS50093"/>
    </source>
</evidence>
<evidence type="ECO:0000256" key="15">
    <source>
        <dbReference type="ARBA" id="ARBA00023163"/>
    </source>
</evidence>
<dbReference type="InterPro" id="IPR000152">
    <property type="entry name" value="EGF-type_Asp/Asn_hydroxyl_site"/>
</dbReference>
<dbReference type="PROSITE" id="PS01187">
    <property type="entry name" value="EGF_CA"/>
    <property type="match status" value="4"/>
</dbReference>
<dbReference type="InterPro" id="IPR049883">
    <property type="entry name" value="NOTCH1_EGF-like"/>
</dbReference>
<gene>
    <name evidence="23" type="ORF">P5673_025105</name>
</gene>
<keyword evidence="16" id="KW-0325">Glycoprotein</keyword>
<dbReference type="Pfam" id="PF07645">
    <property type="entry name" value="EGF_CA"/>
    <property type="match status" value="11"/>
</dbReference>
<dbReference type="Pfam" id="PF23106">
    <property type="entry name" value="EGF_Teneurin"/>
    <property type="match status" value="1"/>
</dbReference>
<dbReference type="Gene3D" id="3.30.300.320">
    <property type="match status" value="3"/>
</dbReference>
<dbReference type="SMART" id="SM00181">
    <property type="entry name" value="EGF"/>
    <property type="match status" value="27"/>
</dbReference>
<feature type="domain" description="EGF-like" evidence="20">
    <location>
        <begin position="4035"/>
        <end position="4072"/>
    </location>
</feature>
<feature type="domain" description="EGF-like" evidence="20">
    <location>
        <begin position="4422"/>
        <end position="4462"/>
    </location>
</feature>
<dbReference type="InterPro" id="IPR024731">
    <property type="entry name" value="NELL2-like_EGF"/>
</dbReference>
<dbReference type="InterPro" id="IPR001881">
    <property type="entry name" value="EGF-like_Ca-bd_dom"/>
</dbReference>
<dbReference type="InterPro" id="IPR018097">
    <property type="entry name" value="EGF_Ca-bd_CS"/>
</dbReference>
<dbReference type="PROSITE" id="PS50093">
    <property type="entry name" value="PKD"/>
    <property type="match status" value="1"/>
</dbReference>
<evidence type="ECO:0000256" key="11">
    <source>
        <dbReference type="ARBA" id="ARBA00023015"/>
    </source>
</evidence>
<dbReference type="PROSITE" id="PS01186">
    <property type="entry name" value="EGF_2"/>
    <property type="match status" value="10"/>
</dbReference>
<keyword evidence="5" id="KW-0964">Secreted</keyword>
<evidence type="ECO:0000256" key="3">
    <source>
        <dbReference type="ARBA" id="ARBA00004613"/>
    </source>
</evidence>
<dbReference type="Pfam" id="PF00801">
    <property type="entry name" value="PKD"/>
    <property type="match status" value="1"/>
</dbReference>
<dbReference type="GO" id="GO:0005576">
    <property type="term" value="C:extracellular region"/>
    <property type="evidence" value="ECO:0007669"/>
    <property type="project" value="UniProtKB-SubCell"/>
</dbReference>
<dbReference type="Gene3D" id="2.60.40.10">
    <property type="entry name" value="Immunoglobulins"/>
    <property type="match status" value="1"/>
</dbReference>
<dbReference type="FunFam" id="2.10.25.10:FF:000038">
    <property type="entry name" value="Fibrillin 2"/>
    <property type="match status" value="6"/>
</dbReference>
<reference evidence="23" key="2">
    <citation type="journal article" date="2023" name="Science">
        <title>Genomic signatures of disease resistance in endangered staghorn corals.</title>
        <authorList>
            <person name="Vollmer S.V."/>
            <person name="Selwyn J.D."/>
            <person name="Despard B.A."/>
            <person name="Roesel C.L."/>
        </authorList>
    </citation>
    <scope>NUCLEOTIDE SEQUENCE</scope>
    <source>
        <strain evidence="23">K2</strain>
    </source>
</reference>
<proteinExistence type="inferred from homology"/>
<keyword evidence="11" id="KW-0805">Transcription regulation</keyword>
<evidence type="ECO:0000256" key="7">
    <source>
        <dbReference type="ARBA" id="ARBA00022729"/>
    </source>
</evidence>
<keyword evidence="10" id="KW-0914">Notch signaling pathway</keyword>
<dbReference type="InterPro" id="IPR013783">
    <property type="entry name" value="Ig-like_fold"/>
</dbReference>
<evidence type="ECO:0000256" key="2">
    <source>
        <dbReference type="ARBA" id="ARBA00004251"/>
    </source>
</evidence>
<dbReference type="GO" id="GO:0005886">
    <property type="term" value="C:plasma membrane"/>
    <property type="evidence" value="ECO:0007669"/>
    <property type="project" value="UniProtKB-SubCell"/>
</dbReference>
<feature type="domain" description="EGF-like" evidence="20">
    <location>
        <begin position="4463"/>
        <end position="4502"/>
    </location>
</feature>
<feature type="domain" description="EGF-like" evidence="20">
    <location>
        <begin position="4586"/>
        <end position="4624"/>
    </location>
</feature>
<dbReference type="GO" id="GO:0005634">
    <property type="term" value="C:nucleus"/>
    <property type="evidence" value="ECO:0007669"/>
    <property type="project" value="UniProtKB-SubCell"/>
</dbReference>
<dbReference type="GO" id="GO:0030154">
    <property type="term" value="P:cell differentiation"/>
    <property type="evidence" value="ECO:0007669"/>
    <property type="project" value="UniProtKB-KW"/>
</dbReference>
<evidence type="ECO:0000256" key="6">
    <source>
        <dbReference type="ARBA" id="ARBA00022536"/>
    </source>
</evidence>
<dbReference type="Gene3D" id="2.10.25.10">
    <property type="entry name" value="Laminin"/>
    <property type="match status" value="19"/>
</dbReference>
<dbReference type="PROSITE" id="PS00010">
    <property type="entry name" value="ASX_HYDROXYL"/>
    <property type="match status" value="11"/>
</dbReference>
<feature type="domain" description="EGF-like" evidence="20">
    <location>
        <begin position="3850"/>
        <end position="3890"/>
    </location>
</feature>
<feature type="region of interest" description="Disordered" evidence="19">
    <location>
        <begin position="2244"/>
        <end position="2287"/>
    </location>
</feature>
<evidence type="ECO:0000256" key="16">
    <source>
        <dbReference type="ARBA" id="ARBA00023180"/>
    </source>
</evidence>
<comment type="caution">
    <text evidence="18">Lacks conserved residue(s) required for the propagation of feature annotation.</text>
</comment>
<dbReference type="InterPro" id="IPR050751">
    <property type="entry name" value="ECM_structural_protein"/>
</dbReference>
<evidence type="ECO:0000256" key="9">
    <source>
        <dbReference type="ARBA" id="ARBA00022782"/>
    </source>
</evidence>
<dbReference type="CDD" id="cd00054">
    <property type="entry name" value="EGF_CA"/>
    <property type="match status" value="12"/>
</dbReference>
<keyword evidence="24" id="KW-1185">Reference proteome</keyword>
<dbReference type="PANTHER" id="PTHR24034:SF204">
    <property type="entry name" value="ADHESION G PROTEIN-COUPLED RECEPTOR E1"/>
    <property type="match status" value="1"/>
</dbReference>
<evidence type="ECO:0000256" key="18">
    <source>
        <dbReference type="PROSITE-ProRule" id="PRU00076"/>
    </source>
</evidence>
<keyword evidence="17" id="KW-0539">Nucleus</keyword>
<comment type="subcellular location">
    <subcellularLocation>
        <location evidence="2">Cell membrane</location>
        <topology evidence="2">Single-pass type I membrane protein</topology>
    </subcellularLocation>
    <subcellularLocation>
        <location evidence="1">Nucleus</location>
    </subcellularLocation>
    <subcellularLocation>
        <location evidence="3">Secreted</location>
    </subcellularLocation>
</comment>
<dbReference type="InterPro" id="IPR016201">
    <property type="entry name" value="PSI"/>
</dbReference>
<keyword evidence="12" id="KW-0040">ANK repeat</keyword>
<dbReference type="Proteomes" id="UP001249851">
    <property type="component" value="Unassembled WGS sequence"/>
</dbReference>
<dbReference type="SUPFAM" id="SSF57196">
    <property type="entry name" value="EGF/Laminin"/>
    <property type="match status" value="3"/>
</dbReference>
<evidence type="ECO:0000259" key="20">
    <source>
        <dbReference type="PROSITE" id="PS50026"/>
    </source>
</evidence>
<evidence type="ECO:0000256" key="17">
    <source>
        <dbReference type="ARBA" id="ARBA00023242"/>
    </source>
</evidence>
<feature type="domain" description="EGF-like" evidence="20">
    <location>
        <begin position="3389"/>
        <end position="3423"/>
    </location>
</feature>
<dbReference type="InterPro" id="IPR000800">
    <property type="entry name" value="Notch_dom"/>
</dbReference>
<dbReference type="GO" id="GO:0005509">
    <property type="term" value="F:calcium ion binding"/>
    <property type="evidence" value="ECO:0007669"/>
    <property type="project" value="InterPro"/>
</dbReference>
<keyword evidence="13 18" id="KW-1015">Disulfide bond</keyword>
<dbReference type="SMART" id="SM00089">
    <property type="entry name" value="PKD"/>
    <property type="match status" value="2"/>
</dbReference>
<dbReference type="CDD" id="cd00146">
    <property type="entry name" value="PKD"/>
    <property type="match status" value="1"/>
</dbReference>
<evidence type="ECO:0000256" key="5">
    <source>
        <dbReference type="ARBA" id="ARBA00022525"/>
    </source>
</evidence>
<comment type="caution">
    <text evidence="23">The sequence shown here is derived from an EMBL/GenBank/DDBJ whole genome shotgun (WGS) entry which is preliminary data.</text>
</comment>
<feature type="domain" description="EGF-like" evidence="20">
    <location>
        <begin position="4545"/>
        <end position="4585"/>
    </location>
</feature>
<evidence type="ECO:0000313" key="24">
    <source>
        <dbReference type="Proteomes" id="UP001249851"/>
    </source>
</evidence>
<sequence>MTSVQNSVDPRWNSNRLPIKLAFPENLRDSLEISVADKNAVVEFSSLISLLSNRIDNQTLQVIKAFSKNITVQKLILRIPAGLSSISIIDVKTVSTSPLSIHGKMMMTNATFELTEEGTFFHAAIDTCGQQVSVNMLKNSSQYLTLETANKERSKNTPISIEAFLACVEAANERRPDTNFIQMNVSSYEFHLQTFQINYKLMPKISITKIGIVLSLPSQWNIFSRASLPTKVLNSTLSFQVTVPQSSSSIEAKAEIVGHVVIGRPPLAEFPFIMKIPTTAKPLSLSLQDTKMFHIDFENILKLGTLSGVFPSFMTRFSAGLLVTKLNLQFSPTLSGSFKIITLEMEIPSNTTWGFPYFYLGQMRIVHTSNQSHVSGQIVVASLSFPCRMNWPPSKESPVIELSKSVAVKEASAFIKDVYRVFCGSENIENILSGLKRTKLSLLKGLLLEKALFHLSSNFSVTKVTLTGRLHKYSWDLLDDFFGVTDIYISIEIDVGKSFAILIRGVIFLVDGSANIPFELNVPFSRNQSLTISLPENEEARISFQELSGILSTAVGSKFPTALGSWLPELVLKKQEISFDQKLTEFEINELEAVRSTSWDLGGMRALLISNVTVFMNSNLFDLRGFLALGNTVLELELTNSSQGQIFRLVKPINAYGLGSLIKDAFKKMIPGLKSIPDVNLLGLDILDASSVQLADVTFTNNFDSLYSFALTVSIAKTWSFFQSSISLIDPTMNLRVQDLNDIPSFALDVSGSLEFLANGNRLVLPLECNIPESNSSMITLKLQREVVFNLSNIAALPVVGTLIPAGLLAPISGVIGDVKLWPFEAHFEPVTARLNSSQLTVTALKKWELKGFPLALENITLKVNIKQTVEATLLGKIFLKAIPISFQIQFPPSLPDVLELKMSFQDVPDLTIKDIGKQLLSGFPLQNLFPPIFENFKISMRFLHLRLSPPLRQLQMESFRVRFFLKNTVNIIPNWLSIKDINADLTVITTRKVSVVGSLACLIMLGNGANVLQTQGILTMPRYASQPWELTILSEKANHLSVANIIALTGGGFDLKALFPDQILARADKFLLKMFIASFNTNPHFQIFNITCTFQANLDDVWLPLKVKIQHIDIKLIIESPFTGKQSVKVTVYVLISVGDAVVQTVLDVYKDFVLLNIENLKDQALALSDLASLIGGDQLLRSVPVAFLNSHMTLSSLSLAFRKPQFDILNASVRCDLHSFDVGFSFPLPVPDPSNNFKASLAVQYLELALKQNKEWKLNAAIKASFTGIPLEKHFKDLGGLITVTPQMTVFTLKKKLLDYRFDLKLAGLDCSLNIAFSDPKIVFETPSKPEMRIYLVVTGFDVLNKLYPFKVFKDKIEMCVSITEERGMAIKLKTTPIRDELIPCKEEAQEEYVCDFTWLCNKDSFVRLKLPSLAYTRDGFSTIIDVQGLDKLCIPLTLPFFRQFFKDIPFLYNLLKLNIPLWPPPDLIGSLRHIGCNTDNLPKGMERFKHPEFPKEIAVRFSVSEKGPLVLGIEVQNGESVDVVMPISVTGDVAAVSFRRFSIGTVYGLPFVDMDIELYLWDLKFVILLSHLPRRNSLLINAEEMETRIICKDCFIVILGYIPIPIFASPLSIKYASVIDLQAQLTIYHRRPDLKDLSTIASLLVGLIKYFTNRNYLLSMNDMPTGDNTLLVLKLSHENDITGLQLPKYTGGKKLKLSVPPLDGKKFLICWMNFMKTFELKWLLQMVPLRYRILNVAFNIGPFKWPLLKFAASSPNELRQNQNMWPYPVKEEGDDALIIASTDLLLLSADASFRMKNFGNFGLSLRLNAGITRLVKISFDAAAKINLQDSSNPMLISAKAEIKIVSVPLLSGEVNVTKDTITVLGDLKLNFLGVIKLGGMVRAVYGPGLVFSLDGTVDLDFMGVKLANARLKIRDSPSKSYVRASCSFMGSDMNVEIRRRGLSIIVQAHVKVVVSLRVDLGEISVLGRDIGRIELNTGFYCDLKISFPGRSSLGISFNFLGINIKVPVLAFESRYARPNKIPSLLMEHVTKKAPDLIKDLFQKNLRLLLKALVDGFVNIVGNVGEFIKDIFRTGLQLGAELVKDVGRFFNDLADSTRKIGEAVEKAGKAVAEAAKAAREAAVKAVQVAEKTVQQVSKVAEQAGKRLVETGKALLQAAEKVIRIDNAVKEAKRIFKNVSKTLSNVVNKLGQIAHKIADAIARGIRNLAGKIVKSVGGWFGKRSIYRRDILMDQKREKEREKAELQRRQSNQLTRVRQKERELKNAQREESLKRSKRDDARKEALRSSDNFVRAQREKANKVAVYDDIIKTGRCGTGEHNCHSKATCLRSGPDGQSFKCVCKRGWLGNGVVCQRPIKSVVIMSDSPKAVGNVVSFSSFALSGTDVQYKYSFNSYFSEYGFASRAFHSPGVYVVNLFAKNNFSSDLASELVVVQAPVSNVKLDIGGDRRACRALHLTPSANGTNVSFVIDFGDDTPQENVTESVAHYFPRSGEFTINITAWNLVSSSSKTLVLRISSTPCDRLYCDIWALEKILPEETITKIASLAWSFEQTSKASNKEMRFNKVWKYLSLLNPVSQSILQKLHTENIFRNRTRQYSFDGSHIEIDFILAGVLSSRMGFAGKIDGNDSSPFLPYIQRPLDTFTWITAVLLTTSDFLSTWNTSTETRVLCDALLPTSIINSAIDGYILGALSSSFSENTKLSDVVFDYYCPSKQNVQYNWKKRNLAFLNLSKTLNNGKHLESFVTTPTFSKLASDLGSYVPPIKGLCLSHLFESLWSEINIAHYKKSSVEEDFCKLHMTCRECVSFGGKGRCFWCESYQTCLPNVIGIGCNQDQAFLKPPCPNTCHLNRQCHQCISKPSCGWCKSKGSHGGFCTEGKSRGPKSMATCNKADWYYETCASLCPMSQGRLCSGNGICNAGRCHCLPGVYGNNCSEKGCVYKTRQNDSLYSMSLWSHVKEIDIQMENIGRITIPTIAVNSLVTIPVLEKNSKCVDASVGARFHRLFPRILRMTRNKVGFNSFCGLFGSLAPENKSKSSCKGITNKEQCLKSSKCTWDIKEPCTGIILNGCFKLSHWVDLVVKESEVIHSPISGNVRIEGDTIQITGWPNSEWEGYIVTVSHLKPNHVTSTQSGEVIGTTLPKINPGFPTFMRVAVTRDNVYEDPTAYLLPCSSGCSQMLHFYNGICDQACNTKECNHDNGECVLMYSNQTDFILKPRSIHDLYSVSSLNVLYQLQKTTGEKSLVITGGPISVFSLARLVVLEVLTSSGLNSSLVYRNYRRLMIKFVDSLRAQNMSVEKMTLLTAEKLIELGVYNVSLHGRSGSDYDIAEIKTSSLENKSNFQVGLNMLVDAQLLRFTLVTKYNQPETPYFQLAIPRDMIDVHWFHYFDPSWKHYLQCDSLTSCSGHGVCFNNGSCKCDAFYMGRKCQLNNCPSRCSGHGTCLEGVCVCKFGWEGDDCSEVKLCTPQCPEAWIGDGVCDPDCDTPKCLKDKGDCQDICICPEAWLGDGSCDQVCNTSVCKLDGADCIEEECSPGCRPQMLGDSICDHQCNTEMCNLDRGDCDVISTCTCAPSLQGNGMCDEDCNNVGCMYDYGDCVLQVIGDNCPQACSPPMIGNGFCDLSCNVTACSFDGGDCNPDTDAKVDFCSEGCLASFRGDGVCDSVCNIQACGFDNGDCPKSIVQECSPECRLDMIGDGTCQSQCLVEECSFDAKDCQCAPGCLNSSLGNGICNVDCFVEPCDYDNLDCMCPPKKCPRHFVGNGHCDVQCNNRICDFDGGDCECAPGCSITSIADGFCDPACDTKLCHFDGLDCGGCEADSHLYICDENAYCVVTNISTPFVQCQCKSGFYGDGFSCLKRGNCFNESNTCSKNGRCVESNGTFECYCNPGWIGNGVFCENVDECKDQSHNCSINSRCVDLPGEYKCICEAGWTDDGHNCTDINECKLNRHSCCENERCVNKEGNYSCECKDGWQEREHSSSPTALARCTSSINLRCVDVDECVEEIHNCSTFNGQANAVCTNTIGGFLCTCQRGWQGDGFYCSDIDECVNSSVCRINQLCRNSAGNYSCYCKEGWTFSDPSNIECHDVDECVLGLDDCDIFASCVNTDGSFTCECMQGFEDKGRICTKYHCRNQTDNETRSNDGNITVTDDELCTCIGEYLNTGRTCTDIDECMWDSFNCPSSAPVCQNLMGGYECTCDAVDNSSCDAVSPCDSSNKTCNDNMTCIAVGIEHYCVCPEGYTEDQNGTVCIDINECINLEFYGSCDVNAECINVQGGFECMCRPGLLQSGDTCFEIDECEGTVTYTVEGRLQECHAGACASTQTCALYNVSNDGRKAGNTSLICACEEDDNKNIDCVEAIVTVIQSGVNVSTLISVPWNLTVNEASSANTNNQTMFVHNCSDRAVCSNTAGSYKCVCLEGFQSNDAGWTCYDIDECLANDTCHPNATCSNTEGSFYCTCKSGFVGNGINNCSDIDECSLVNCSQNSVCVNTVGHYFCACRDGFRRNETSQCEDVDECFNSSLNACHPRASCHNFLGGYNCSCMNGYHGDGFKCSDINECIDNSVLCGEHASCYNTLGSYKCACNPGWTGDGQNCTNIDECALGLHVCIENSYCRDSQGSYTCSCHKGWKRQWFEPYGRCSRCDSTTFCSGHGQCLRNGTCDCLSYYSGANCSVCNAEVRCSGHGVCDFNGTCYCENGWTRQPLDCSVCFPDELCSGHGTCNYDLKTYKNTSCFCDDNYFSRNCSKGRKIPLFIIRVLFS</sequence>
<dbReference type="PROSITE" id="PS00022">
    <property type="entry name" value="EGF_1"/>
    <property type="match status" value="3"/>
</dbReference>
<dbReference type="Gene3D" id="4.10.470.20">
    <property type="match status" value="1"/>
</dbReference>
<evidence type="ECO:0000313" key="23">
    <source>
        <dbReference type="EMBL" id="KAK2553612.1"/>
    </source>
</evidence>
<dbReference type="SMART" id="SM00423">
    <property type="entry name" value="PSI"/>
    <property type="match status" value="2"/>
</dbReference>
<dbReference type="InterPro" id="IPR035986">
    <property type="entry name" value="PKD_dom_sf"/>
</dbReference>
<dbReference type="SUPFAM" id="SSF49299">
    <property type="entry name" value="PKD domain"/>
    <property type="match status" value="2"/>
</dbReference>
<dbReference type="SMART" id="SM00179">
    <property type="entry name" value="EGF_CA"/>
    <property type="match status" value="14"/>
</dbReference>
<dbReference type="SMART" id="SM00004">
    <property type="entry name" value="NL"/>
    <property type="match status" value="9"/>
</dbReference>
<dbReference type="InterPro" id="IPR000742">
    <property type="entry name" value="EGF"/>
</dbReference>
<dbReference type="FunFam" id="2.10.25.10:FF:000014">
    <property type="entry name" value="Latent-transforming growth factor beta-binding protein 3"/>
    <property type="match status" value="1"/>
</dbReference>